<dbReference type="EMBL" id="JACHNB010000001">
    <property type="protein sequence ID" value="MBB4745314.1"/>
    <property type="molecule type" value="Genomic_DNA"/>
</dbReference>
<dbReference type="InterPro" id="IPR047789">
    <property type="entry name" value="CU044_5270-like"/>
</dbReference>
<gene>
    <name evidence="3" type="ORF">BJY16_008773</name>
</gene>
<sequence length="387" mass="41013">MIDELDAALHELYPAPADDPEALLRVRRRVLETAERSPGVHRRGWLSRVSTAARRDRAPRGSASGRRAGAPLGPAAGRPDGVPLGPAARRRGWLPRVSLAAAAAVLAVAVIAVTVRSRTPDGAMVLVAQTLNTAADAPAQAVDEPVPAGAYRYIAVHTMTTVSENELTVLAGIKSELWVPADPAGEWFRLESDTGEWVPLVGTEEQLKAARLGPEKSPPTRESGPCGAFTPGLSDMCTAPGTWQVPTAAFLAGLPRDPERLFDRLRDDTDGHGRDPDQEVLVYAADALRSGLVPADLRSALYRALAHLPTLRITERFATLDGRTGTALGIDAAGEQQEIVIDPATGAFIGERTRRTEATGSLPAGTVIHSSSVTYGIAKQPWSPPTT</sequence>
<accession>A0A7W7H7E1</accession>
<feature type="transmembrane region" description="Helical" evidence="2">
    <location>
        <begin position="97"/>
        <end position="115"/>
    </location>
</feature>
<evidence type="ECO:0000313" key="3">
    <source>
        <dbReference type="EMBL" id="MBB4745314.1"/>
    </source>
</evidence>
<dbReference type="AlphaFoldDB" id="A0A7W7H7E1"/>
<dbReference type="NCBIfam" id="NF038083">
    <property type="entry name" value="CU044_5270_fam"/>
    <property type="match status" value="1"/>
</dbReference>
<evidence type="ECO:0000313" key="4">
    <source>
        <dbReference type="Proteomes" id="UP000546162"/>
    </source>
</evidence>
<evidence type="ECO:0000256" key="1">
    <source>
        <dbReference type="SAM" id="MobiDB-lite"/>
    </source>
</evidence>
<keyword evidence="2" id="KW-1133">Transmembrane helix</keyword>
<organism evidence="3 4">
    <name type="scientific">Actinoplanes octamycinicus</name>
    <dbReference type="NCBI Taxonomy" id="135948"/>
    <lineage>
        <taxon>Bacteria</taxon>
        <taxon>Bacillati</taxon>
        <taxon>Actinomycetota</taxon>
        <taxon>Actinomycetes</taxon>
        <taxon>Micromonosporales</taxon>
        <taxon>Micromonosporaceae</taxon>
        <taxon>Actinoplanes</taxon>
    </lineage>
</organism>
<name>A0A7W7H7E1_9ACTN</name>
<dbReference type="Proteomes" id="UP000546162">
    <property type="component" value="Unassembled WGS sequence"/>
</dbReference>
<dbReference type="RefSeq" id="WP_185045583.1">
    <property type="nucleotide sequence ID" value="NZ_BOMR01000137.1"/>
</dbReference>
<comment type="caution">
    <text evidence="3">The sequence shown here is derived from an EMBL/GenBank/DDBJ whole genome shotgun (WGS) entry which is preliminary data.</text>
</comment>
<reference evidence="3 4" key="1">
    <citation type="submission" date="2020-08" db="EMBL/GenBank/DDBJ databases">
        <title>Sequencing the genomes of 1000 actinobacteria strains.</title>
        <authorList>
            <person name="Klenk H.-P."/>
        </authorList>
    </citation>
    <scope>NUCLEOTIDE SEQUENCE [LARGE SCALE GENOMIC DNA]</scope>
    <source>
        <strain evidence="3 4">DSM 45809</strain>
    </source>
</reference>
<keyword evidence="4" id="KW-1185">Reference proteome</keyword>
<evidence type="ECO:0000256" key="2">
    <source>
        <dbReference type="SAM" id="Phobius"/>
    </source>
</evidence>
<keyword evidence="2" id="KW-0472">Membrane</keyword>
<proteinExistence type="predicted"/>
<evidence type="ECO:0008006" key="5">
    <source>
        <dbReference type="Google" id="ProtNLM"/>
    </source>
</evidence>
<protein>
    <recommendedName>
        <fullName evidence="5">CU044_5270 family protein</fullName>
    </recommendedName>
</protein>
<feature type="compositionally biased region" description="Low complexity" evidence="1">
    <location>
        <begin position="60"/>
        <end position="81"/>
    </location>
</feature>
<keyword evidence="2" id="KW-0812">Transmembrane</keyword>
<feature type="region of interest" description="Disordered" evidence="1">
    <location>
        <begin position="41"/>
        <end position="84"/>
    </location>
</feature>